<dbReference type="EMBL" id="LKLN01000028">
    <property type="protein sequence ID" value="KSU06546.1"/>
    <property type="molecule type" value="Genomic_DNA"/>
</dbReference>
<evidence type="ECO:0000313" key="1">
    <source>
        <dbReference type="EMBL" id="KSU06546.1"/>
    </source>
</evidence>
<organism evidence="1 2">
    <name type="scientific">Lactococcus lactis subsp. lactis</name>
    <name type="common">Streptococcus lactis</name>
    <dbReference type="NCBI Taxonomy" id="1360"/>
    <lineage>
        <taxon>Bacteria</taxon>
        <taxon>Bacillati</taxon>
        <taxon>Bacillota</taxon>
        <taxon>Bacilli</taxon>
        <taxon>Lactobacillales</taxon>
        <taxon>Streptococcaceae</taxon>
        <taxon>Lactococcus</taxon>
    </lineage>
</organism>
<dbReference type="AlphaFoldDB" id="A0A0V8CZ13"/>
<evidence type="ECO:0000313" key="2">
    <source>
        <dbReference type="Proteomes" id="UP000053058"/>
    </source>
</evidence>
<dbReference type="Gene3D" id="2.40.50.480">
    <property type="match status" value="1"/>
</dbReference>
<dbReference type="PANTHER" id="PTHR36433:SF2">
    <property type="entry name" value="YXEA FAMILY PROTEIN"/>
    <property type="match status" value="1"/>
</dbReference>
<reference evidence="2" key="1">
    <citation type="submission" date="2015-10" db="EMBL/GenBank/DDBJ databases">
        <title>Draft Genome Sequences of 11 Lactococcus lactis subspecies cremoris strains.</title>
        <authorList>
            <person name="Wels M."/>
            <person name="Backus L."/>
            <person name="Boekhorst J."/>
            <person name="Dijkstra A."/>
            <person name="Beerthuizen M."/>
            <person name="Kelly W."/>
            <person name="Siezen R."/>
            <person name="Bachmann H."/>
            <person name="Van Hijum S."/>
        </authorList>
    </citation>
    <scope>NUCLEOTIDE SEQUENCE [LARGE SCALE GENOMIC DNA]</scope>
    <source>
        <strain evidence="2">KF282</strain>
    </source>
</reference>
<dbReference type="PATRIC" id="fig|1360.105.peg.1862"/>
<gene>
    <name evidence="1" type="ORF">KF282_0982</name>
</gene>
<protein>
    <recommendedName>
        <fullName evidence="3">YxeA family protein</fullName>
    </recommendedName>
</protein>
<name>A0A0V8CZ13_LACLL</name>
<dbReference type="RefSeq" id="WP_058219386.1">
    <property type="nucleotide sequence ID" value="NZ_LKLN01000028.1"/>
</dbReference>
<comment type="caution">
    <text evidence="1">The sequence shown here is derived from an EMBL/GenBank/DDBJ whole genome shotgun (WGS) entry which is preliminary data.</text>
</comment>
<dbReference type="NCBIfam" id="TIGR01655">
    <property type="entry name" value="yxeA_fam"/>
    <property type="match status" value="1"/>
</dbReference>
<dbReference type="PANTHER" id="PTHR36433">
    <property type="entry name" value="HYPOTHETICAL CYTOSOLIC PROTEIN"/>
    <property type="match status" value="1"/>
</dbReference>
<accession>A0A0V8CZ13</accession>
<dbReference type="InterPro" id="IPR036166">
    <property type="entry name" value="YxeA-like_sf"/>
</dbReference>
<dbReference type="Pfam" id="PF06486">
    <property type="entry name" value="DUF1093"/>
    <property type="match status" value="1"/>
</dbReference>
<dbReference type="SUPFAM" id="SSF159121">
    <property type="entry name" value="BC4932-like"/>
    <property type="match status" value="1"/>
</dbReference>
<proteinExistence type="predicted"/>
<dbReference type="InterPro" id="IPR006542">
    <property type="entry name" value="DUF1093"/>
</dbReference>
<sequence length="119" mass="13585">MKKIFWGLIAVLVIIIGAGCVWYKVNYGTTPYYVQLTQDGKSEKITYNNGTSGTLYRYNLTGYDKSGKSQQVKLIESRILKHDAYLKVAYSKKENVISWEEVKKLEVPVAALKELNSRK</sequence>
<dbReference type="PROSITE" id="PS51257">
    <property type="entry name" value="PROKAR_LIPOPROTEIN"/>
    <property type="match status" value="1"/>
</dbReference>
<evidence type="ECO:0008006" key="3">
    <source>
        <dbReference type="Google" id="ProtNLM"/>
    </source>
</evidence>
<dbReference type="Proteomes" id="UP000053058">
    <property type="component" value="Unassembled WGS sequence"/>
</dbReference>